<dbReference type="EMBL" id="CP003479">
    <property type="protein sequence ID" value="AFI04424.1"/>
    <property type="molecule type" value="Genomic_DNA"/>
</dbReference>
<feature type="domain" description="Plasminogen-binding protein PgbA N-terminal" evidence="2">
    <location>
        <begin position="25"/>
        <end position="237"/>
    </location>
</feature>
<dbReference type="HOGENOM" id="CLU_054931_0_0_7"/>
<evidence type="ECO:0000259" key="2">
    <source>
        <dbReference type="Pfam" id="PF15436"/>
    </source>
</evidence>
<sequence>MISRLFGLFFLSFSYLFSASWQEPLKVSIDFVDVPKKIVRFPAYDLQVGEFGFVVTKLSDYEIVTSEVLVVAVENGVATARFKTFDSMKQRHLPTPRMVAKKGDLIYFRQFNNQAFLIAPNDEIYEQIKAENPDTNFISPDLLVIHLNGFDPKAASLKKACNAYSVGVLYIVTTNTLNILDCQSFEFLEKRPFDTSRVGKTAVPFFSRVEGVDVGTLGKLFSGSQAKHYFVYYDMLLKKEKRKETRMGYKEIKIDSQEKKREDNQGALKIQEKATSKEQTLQKKEDKHLLREEKRKAKAEKRAKELEEREKEQEEQDERELEERRKALEASKRQQ</sequence>
<dbReference type="Pfam" id="PF15436">
    <property type="entry name" value="PGBA_N"/>
    <property type="match status" value="1"/>
</dbReference>
<accession>I0ENA5</accession>
<dbReference type="STRING" id="182217.HCW_05810"/>
<evidence type="ECO:0000256" key="1">
    <source>
        <dbReference type="SAM" id="MobiDB-lite"/>
    </source>
</evidence>
<evidence type="ECO:0000313" key="5">
    <source>
        <dbReference type="Proteomes" id="UP000005010"/>
    </source>
</evidence>
<dbReference type="InterPro" id="IPR032737">
    <property type="entry name" value="PGBA_C"/>
</dbReference>
<dbReference type="PATRIC" id="fig|182217.3.peg.1231"/>
<dbReference type="Proteomes" id="UP000005010">
    <property type="component" value="Chromosome"/>
</dbReference>
<dbReference type="InterPro" id="IPR029276">
    <property type="entry name" value="PgbA_N"/>
</dbReference>
<dbReference type="KEGG" id="hce:HCW_05810"/>
<reference evidence="5" key="1">
    <citation type="submission" date="2012-04" db="EMBL/GenBank/DDBJ databases">
        <title>Complete genome sequence of Helicobacter cetorum strain MIT 00-7128.</title>
        <authorList>
            <person name="Kersulyte D."/>
            <person name="Berg D.E."/>
        </authorList>
    </citation>
    <scope>NUCLEOTIDE SEQUENCE [LARGE SCALE GENOMIC DNA]</scope>
    <source>
        <strain evidence="5">MIT 00-7128</strain>
    </source>
</reference>
<dbReference type="Pfam" id="PF15437">
    <property type="entry name" value="PGBA_C"/>
    <property type="match status" value="1"/>
</dbReference>
<keyword evidence="5" id="KW-1185">Reference proteome</keyword>
<proteinExistence type="predicted"/>
<protein>
    <recommendedName>
        <fullName evidence="6">Plasminogen binding protein</fullName>
    </recommendedName>
</protein>
<feature type="compositionally biased region" description="Basic and acidic residues" evidence="1">
    <location>
        <begin position="256"/>
        <end position="312"/>
    </location>
</feature>
<evidence type="ECO:0000259" key="3">
    <source>
        <dbReference type="Pfam" id="PF15437"/>
    </source>
</evidence>
<name>I0ENA5_HELC0</name>
<organism evidence="4 5">
    <name type="scientific">Helicobacter cetorum (strain ATCC BAA-429 / MIT 00-7128)</name>
    <dbReference type="NCBI Taxonomy" id="182217"/>
    <lineage>
        <taxon>Bacteria</taxon>
        <taxon>Pseudomonadati</taxon>
        <taxon>Campylobacterota</taxon>
        <taxon>Epsilonproteobacteria</taxon>
        <taxon>Campylobacterales</taxon>
        <taxon>Helicobacteraceae</taxon>
        <taxon>Helicobacter</taxon>
    </lineage>
</organism>
<evidence type="ECO:0000313" key="4">
    <source>
        <dbReference type="EMBL" id="AFI04424.1"/>
    </source>
</evidence>
<feature type="compositionally biased region" description="Basic and acidic residues" evidence="1">
    <location>
        <begin position="321"/>
        <end position="335"/>
    </location>
</feature>
<feature type="domain" description="Plasminogen-binding protein PgbA C-terminal" evidence="3">
    <location>
        <begin position="258"/>
        <end position="333"/>
    </location>
</feature>
<gene>
    <name evidence="4" type="ordered locus">HCW_05810</name>
</gene>
<feature type="region of interest" description="Disordered" evidence="1">
    <location>
        <begin position="256"/>
        <end position="335"/>
    </location>
</feature>
<dbReference type="AlphaFoldDB" id="I0ENA5"/>
<evidence type="ECO:0008006" key="6">
    <source>
        <dbReference type="Google" id="ProtNLM"/>
    </source>
</evidence>